<gene>
    <name evidence="4" type="ORF">MFFC18_28790</name>
</gene>
<evidence type="ECO:0000256" key="1">
    <source>
        <dbReference type="ARBA" id="ARBA00006499"/>
    </source>
</evidence>
<evidence type="ECO:0000256" key="2">
    <source>
        <dbReference type="ARBA" id="ARBA00022801"/>
    </source>
</evidence>
<dbReference type="KEGG" id="mff:MFFC18_28790"/>
<organism evidence="4 5">
    <name type="scientific">Mariniblastus fucicola</name>
    <dbReference type="NCBI Taxonomy" id="980251"/>
    <lineage>
        <taxon>Bacteria</taxon>
        <taxon>Pseudomonadati</taxon>
        <taxon>Planctomycetota</taxon>
        <taxon>Planctomycetia</taxon>
        <taxon>Pirellulales</taxon>
        <taxon>Pirellulaceae</taxon>
        <taxon>Mariniblastus</taxon>
    </lineage>
</organism>
<accession>A0A5B9P8E7</accession>
<dbReference type="OrthoDB" id="9795555at2"/>
<name>A0A5B9P8E7_9BACT</name>
<dbReference type="EMBL" id="CP042912">
    <property type="protein sequence ID" value="QEG22987.1"/>
    <property type="molecule type" value="Genomic_DNA"/>
</dbReference>
<protein>
    <submittedName>
        <fullName evidence="4">Phospholipase/Carboxylesterase</fullName>
    </submittedName>
</protein>
<sequence length="240" mass="26298">MNASKITIGELAVTVVKATDEPKGAVVLCHGFGAGGDDLVSIAEEMAKVDEKFRKLAFLFPEAPIDMSESMGFESRAWWMIDVDEIQQLAEQGKFQKLKSESPAELPRCNGMINEVIEFACNEYQLPHAKIVIGGFSQGAMLTTDVALSHEKQLGGLIVWSGTLICEDKWTSLVGNHSFPVFQSHGTLDPILPFDVAVDLCTMFSDADMNIEFTEFDGPHTLPVSAMKGAVKLLRKVFKL</sequence>
<feature type="domain" description="Phospholipase/carboxylesterase/thioesterase" evidence="3">
    <location>
        <begin position="14"/>
        <end position="236"/>
    </location>
</feature>
<dbReference type="SUPFAM" id="SSF53474">
    <property type="entry name" value="alpha/beta-Hydrolases"/>
    <property type="match status" value="1"/>
</dbReference>
<dbReference type="RefSeq" id="WP_075086080.1">
    <property type="nucleotide sequence ID" value="NZ_CP042912.1"/>
</dbReference>
<dbReference type="AlphaFoldDB" id="A0A5B9P8E7"/>
<proteinExistence type="inferred from homology"/>
<dbReference type="InterPro" id="IPR050565">
    <property type="entry name" value="LYPA1-2/EST-like"/>
</dbReference>
<evidence type="ECO:0000313" key="5">
    <source>
        <dbReference type="Proteomes" id="UP000322214"/>
    </source>
</evidence>
<evidence type="ECO:0000313" key="4">
    <source>
        <dbReference type="EMBL" id="QEG22987.1"/>
    </source>
</evidence>
<keyword evidence="2" id="KW-0378">Hydrolase</keyword>
<dbReference type="Proteomes" id="UP000322214">
    <property type="component" value="Chromosome"/>
</dbReference>
<dbReference type="Pfam" id="PF02230">
    <property type="entry name" value="Abhydrolase_2"/>
    <property type="match status" value="1"/>
</dbReference>
<dbReference type="PANTHER" id="PTHR10655">
    <property type="entry name" value="LYSOPHOSPHOLIPASE-RELATED"/>
    <property type="match status" value="1"/>
</dbReference>
<dbReference type="PANTHER" id="PTHR10655:SF17">
    <property type="entry name" value="LYSOPHOSPHOLIPASE-LIKE PROTEIN 1"/>
    <property type="match status" value="1"/>
</dbReference>
<dbReference type="STRING" id="980251.GCA_001642875_04080"/>
<reference evidence="4 5" key="1">
    <citation type="submission" date="2019-08" db="EMBL/GenBank/DDBJ databases">
        <title>Deep-cultivation of Planctomycetes and their phenomic and genomic characterization uncovers novel biology.</title>
        <authorList>
            <person name="Wiegand S."/>
            <person name="Jogler M."/>
            <person name="Boedeker C."/>
            <person name="Pinto D."/>
            <person name="Vollmers J."/>
            <person name="Rivas-Marin E."/>
            <person name="Kohn T."/>
            <person name="Peeters S.H."/>
            <person name="Heuer A."/>
            <person name="Rast P."/>
            <person name="Oberbeckmann S."/>
            <person name="Bunk B."/>
            <person name="Jeske O."/>
            <person name="Meyerdierks A."/>
            <person name="Storesund J.E."/>
            <person name="Kallscheuer N."/>
            <person name="Luecker S."/>
            <person name="Lage O.M."/>
            <person name="Pohl T."/>
            <person name="Merkel B.J."/>
            <person name="Hornburger P."/>
            <person name="Mueller R.-W."/>
            <person name="Bruemmer F."/>
            <person name="Labrenz M."/>
            <person name="Spormann A.M."/>
            <person name="Op den Camp H."/>
            <person name="Overmann J."/>
            <person name="Amann R."/>
            <person name="Jetten M.S.M."/>
            <person name="Mascher T."/>
            <person name="Medema M.H."/>
            <person name="Devos D.P."/>
            <person name="Kaster A.-K."/>
            <person name="Ovreas L."/>
            <person name="Rohde M."/>
            <person name="Galperin M.Y."/>
            <person name="Jogler C."/>
        </authorList>
    </citation>
    <scope>NUCLEOTIDE SEQUENCE [LARGE SCALE GENOMIC DNA]</scope>
    <source>
        <strain evidence="4 5">FC18</strain>
    </source>
</reference>
<evidence type="ECO:0000259" key="3">
    <source>
        <dbReference type="Pfam" id="PF02230"/>
    </source>
</evidence>
<dbReference type="InterPro" id="IPR003140">
    <property type="entry name" value="PLipase/COase/thioEstase"/>
</dbReference>
<dbReference type="GO" id="GO:0016787">
    <property type="term" value="F:hydrolase activity"/>
    <property type="evidence" value="ECO:0007669"/>
    <property type="project" value="UniProtKB-KW"/>
</dbReference>
<keyword evidence="5" id="KW-1185">Reference proteome</keyword>
<comment type="similarity">
    <text evidence="1">Belongs to the AB hydrolase superfamily. AB hydrolase 2 family.</text>
</comment>
<dbReference type="InterPro" id="IPR029058">
    <property type="entry name" value="AB_hydrolase_fold"/>
</dbReference>
<dbReference type="Gene3D" id="3.40.50.1820">
    <property type="entry name" value="alpha/beta hydrolase"/>
    <property type="match status" value="1"/>
</dbReference>